<evidence type="ECO:0000259" key="11">
    <source>
        <dbReference type="Pfam" id="PF02096"/>
    </source>
</evidence>
<evidence type="ECO:0000256" key="10">
    <source>
        <dbReference type="SAM" id="Phobius"/>
    </source>
</evidence>
<comment type="similarity">
    <text evidence="9">Belongs to the OXA1/ALB3/YidC family.</text>
</comment>
<dbReference type="GO" id="GO:0005886">
    <property type="term" value="C:plasma membrane"/>
    <property type="evidence" value="ECO:0007669"/>
    <property type="project" value="UniProtKB-SubCell"/>
</dbReference>
<reference evidence="12 13" key="1">
    <citation type="journal article" date="2015" name="Nature">
        <title>rRNA introns, odd ribosomes, and small enigmatic genomes across a large radiation of phyla.</title>
        <authorList>
            <person name="Brown C.T."/>
            <person name="Hug L.A."/>
            <person name="Thomas B.C."/>
            <person name="Sharon I."/>
            <person name="Castelle C.J."/>
            <person name="Singh A."/>
            <person name="Wilkins M.J."/>
            <person name="Williams K.H."/>
            <person name="Banfield J.F."/>
        </authorList>
    </citation>
    <scope>NUCLEOTIDE SEQUENCE [LARGE SCALE GENOMIC DNA]</scope>
</reference>
<organism evidence="12 13">
    <name type="scientific">Candidatus Woesebacteria bacterium GW2011_GWA1_40_43</name>
    <dbReference type="NCBI Taxonomy" id="1618553"/>
    <lineage>
        <taxon>Bacteria</taxon>
        <taxon>Candidatus Woeseibacteriota</taxon>
    </lineage>
</organism>
<evidence type="ECO:0000256" key="5">
    <source>
        <dbReference type="ARBA" id="ARBA00022927"/>
    </source>
</evidence>
<evidence type="ECO:0000256" key="2">
    <source>
        <dbReference type="ARBA" id="ARBA00022448"/>
    </source>
</evidence>
<accession>A0A0G0SE76</accession>
<evidence type="ECO:0000256" key="9">
    <source>
        <dbReference type="RuleBase" id="RU003945"/>
    </source>
</evidence>
<dbReference type="GO" id="GO:0015031">
    <property type="term" value="P:protein transport"/>
    <property type="evidence" value="ECO:0007669"/>
    <property type="project" value="UniProtKB-KW"/>
</dbReference>
<comment type="subcellular location">
    <subcellularLocation>
        <location evidence="1">Cell membrane</location>
        <topology evidence="1">Multi-pass membrane protein</topology>
    </subcellularLocation>
    <subcellularLocation>
        <location evidence="9">Membrane</location>
        <topology evidence="9">Multi-pass membrane protein</topology>
    </subcellularLocation>
</comment>
<evidence type="ECO:0000256" key="3">
    <source>
        <dbReference type="ARBA" id="ARBA00022475"/>
    </source>
</evidence>
<dbReference type="AlphaFoldDB" id="A0A0G0SE76"/>
<evidence type="ECO:0000256" key="6">
    <source>
        <dbReference type="ARBA" id="ARBA00022989"/>
    </source>
</evidence>
<evidence type="ECO:0000256" key="4">
    <source>
        <dbReference type="ARBA" id="ARBA00022692"/>
    </source>
</evidence>
<dbReference type="Proteomes" id="UP000034293">
    <property type="component" value="Unassembled WGS sequence"/>
</dbReference>
<keyword evidence="3" id="KW-1003">Cell membrane</keyword>
<feature type="transmembrane region" description="Helical" evidence="10">
    <location>
        <begin position="12"/>
        <end position="30"/>
    </location>
</feature>
<feature type="transmembrane region" description="Helical" evidence="10">
    <location>
        <begin position="206"/>
        <end position="225"/>
    </location>
</feature>
<keyword evidence="7 10" id="KW-0472">Membrane</keyword>
<dbReference type="PANTHER" id="PTHR12428">
    <property type="entry name" value="OXA1"/>
    <property type="match status" value="1"/>
</dbReference>
<dbReference type="InterPro" id="IPR001708">
    <property type="entry name" value="YidC/ALB3/OXA1/COX18"/>
</dbReference>
<evidence type="ECO:0000256" key="7">
    <source>
        <dbReference type="ARBA" id="ARBA00023136"/>
    </source>
</evidence>
<keyword evidence="5" id="KW-0653">Protein transport</keyword>
<feature type="domain" description="Membrane insertase YidC/Oxa/ALB C-terminal" evidence="11">
    <location>
        <begin position="13"/>
        <end position="237"/>
    </location>
</feature>
<keyword evidence="4 9" id="KW-0812">Transmembrane</keyword>
<evidence type="ECO:0000313" key="12">
    <source>
        <dbReference type="EMBL" id="KKR63223.1"/>
    </source>
</evidence>
<name>A0A0G0SE76_9BACT</name>
<dbReference type="CDD" id="cd20070">
    <property type="entry name" value="5TM_YidC_Alb3"/>
    <property type="match status" value="1"/>
</dbReference>
<feature type="transmembrane region" description="Helical" evidence="10">
    <location>
        <begin position="148"/>
        <end position="168"/>
    </location>
</feature>
<dbReference type="NCBIfam" id="TIGR03592">
    <property type="entry name" value="yidC_oxa1_cterm"/>
    <property type="match status" value="1"/>
</dbReference>
<evidence type="ECO:0000256" key="8">
    <source>
        <dbReference type="ARBA" id="ARBA00023186"/>
    </source>
</evidence>
<feature type="transmembrane region" description="Helical" evidence="10">
    <location>
        <begin position="81"/>
        <end position="102"/>
    </location>
</feature>
<keyword evidence="2" id="KW-0813">Transport</keyword>
<keyword evidence="8" id="KW-0143">Chaperone</keyword>
<comment type="caution">
    <text evidence="12">The sequence shown here is derived from an EMBL/GenBank/DDBJ whole genome shotgun (WGS) entry which is preliminary data.</text>
</comment>
<evidence type="ECO:0000313" key="13">
    <source>
        <dbReference type="Proteomes" id="UP000034293"/>
    </source>
</evidence>
<dbReference type="GO" id="GO:0051205">
    <property type="term" value="P:protein insertion into membrane"/>
    <property type="evidence" value="ECO:0007669"/>
    <property type="project" value="TreeGrafter"/>
</dbReference>
<protein>
    <submittedName>
        <fullName evidence="12">Membrane protein insertase, YidC/Oxa1 family</fullName>
    </submittedName>
</protein>
<feature type="non-terminal residue" evidence="12">
    <location>
        <position position="1"/>
    </location>
</feature>
<evidence type="ECO:0000256" key="1">
    <source>
        <dbReference type="ARBA" id="ARBA00004651"/>
    </source>
</evidence>
<proteinExistence type="inferred from homology"/>
<dbReference type="GO" id="GO:0032977">
    <property type="term" value="F:membrane insertase activity"/>
    <property type="evidence" value="ECO:0007669"/>
    <property type="project" value="InterPro"/>
</dbReference>
<sequence>LILFYKYLGQNLGIAIILFSVFLIFLLRPLTKPYMESMKRIKEMEPQLAKLRKKYGSDKVKISQAQAELYKQNKINPTAGCLPYILQFLVLIALFQVFTAALSSQDIASGKLNNLLYAPLKFSDDQPLNTRFLYLDISKPDAFHIQGIPFGIPGLFLILATVAQFLSVKITSPYMAKEQKIAKKSKGTLDDTQVAMQKSMTYMMPLMTLIFGLSLPSGLALYWLVYSLVNVWQQVSMSGWGGLTPAINLVKSSLIKK</sequence>
<dbReference type="EMBL" id="LBZA01000029">
    <property type="protein sequence ID" value="KKR63223.1"/>
    <property type="molecule type" value="Genomic_DNA"/>
</dbReference>
<dbReference type="InterPro" id="IPR047196">
    <property type="entry name" value="YidC_ALB_C"/>
</dbReference>
<keyword evidence="6 10" id="KW-1133">Transmembrane helix</keyword>
<dbReference type="InterPro" id="IPR028055">
    <property type="entry name" value="YidC/Oxa/ALB_C"/>
</dbReference>
<gene>
    <name evidence="12" type="ORF">UU02_C0029G0001</name>
</gene>
<dbReference type="Pfam" id="PF02096">
    <property type="entry name" value="60KD_IMP"/>
    <property type="match status" value="1"/>
</dbReference>
<dbReference type="PANTHER" id="PTHR12428:SF65">
    <property type="entry name" value="CYTOCHROME C OXIDASE ASSEMBLY PROTEIN COX18, MITOCHONDRIAL"/>
    <property type="match status" value="1"/>
</dbReference>